<proteinExistence type="predicted"/>
<dbReference type="EMBL" id="AP027151">
    <property type="protein sequence ID" value="BDV42084.1"/>
    <property type="molecule type" value="Genomic_DNA"/>
</dbReference>
<organism evidence="1 2">
    <name type="scientific">Geotalea uraniireducens</name>
    <dbReference type="NCBI Taxonomy" id="351604"/>
    <lineage>
        <taxon>Bacteria</taxon>
        <taxon>Pseudomonadati</taxon>
        <taxon>Thermodesulfobacteriota</taxon>
        <taxon>Desulfuromonadia</taxon>
        <taxon>Geobacterales</taxon>
        <taxon>Geobacteraceae</taxon>
        <taxon>Geotalea</taxon>
    </lineage>
</organism>
<dbReference type="CDD" id="cd01901">
    <property type="entry name" value="Ntn_hydrolase"/>
    <property type="match status" value="1"/>
</dbReference>
<gene>
    <name evidence="1" type="ORF">GURASL_10070</name>
</gene>
<name>A0ABN6VP69_9BACT</name>
<dbReference type="NCBIfam" id="NF038262">
    <property type="entry name" value="SiaB_fam_kinase"/>
    <property type="match status" value="1"/>
</dbReference>
<dbReference type="RefSeq" id="WP_282002313.1">
    <property type="nucleotide sequence ID" value="NZ_AP027151.1"/>
</dbReference>
<sequence>MQPINLYELKETFNDKGILICFAGPFSHSIIEELGNAVKRHLEAEQITKASLMDVFSIFIEQTQNVRNYAELMAKSGNRERDFSSGVIVIGKSDDRFIVTSGNIVDRNDIRTATAQLEALKDLDKPGLKAAFKEQMRKEILPGQSAGLGLIDMARKSSEPLQYSLREIDDRYCFFSLRATV</sequence>
<keyword evidence="2" id="KW-1185">Reference proteome</keyword>
<dbReference type="InterPro" id="IPR046239">
    <property type="entry name" value="DUF6272"/>
</dbReference>
<accession>A0ABN6VP69</accession>
<evidence type="ECO:0000313" key="1">
    <source>
        <dbReference type="EMBL" id="BDV42084.1"/>
    </source>
</evidence>
<protein>
    <submittedName>
        <fullName evidence="1">Uncharacterized protein</fullName>
    </submittedName>
</protein>
<evidence type="ECO:0000313" key="2">
    <source>
        <dbReference type="Proteomes" id="UP001317705"/>
    </source>
</evidence>
<dbReference type="Proteomes" id="UP001317705">
    <property type="component" value="Chromosome"/>
</dbReference>
<reference evidence="1 2" key="1">
    <citation type="submission" date="2022-12" db="EMBL/GenBank/DDBJ databases">
        <title>Polyphasic characterization of Geotalea uranireducens NIT-SL11 newly isolated from a complex of sewage sludge and microbially reduced graphene oxide.</title>
        <authorList>
            <person name="Xie L."/>
            <person name="Yoshida N."/>
            <person name="Meng L."/>
        </authorList>
    </citation>
    <scope>NUCLEOTIDE SEQUENCE [LARGE SCALE GENOMIC DNA]</scope>
    <source>
        <strain evidence="1 2">NIT-SL11</strain>
    </source>
</reference>
<dbReference type="Pfam" id="PF19788">
    <property type="entry name" value="DUF6272"/>
    <property type="match status" value="1"/>
</dbReference>